<dbReference type="InterPro" id="IPR051081">
    <property type="entry name" value="HTH_MetalResp_TranReg"/>
</dbReference>
<dbReference type="PANTHER" id="PTHR33154">
    <property type="entry name" value="TRANSCRIPTIONAL REGULATOR, ARSR FAMILY"/>
    <property type="match status" value="1"/>
</dbReference>
<dbReference type="AlphaFoldDB" id="A0A7M4DHQ1"/>
<comment type="caution">
    <text evidence="6">The sequence shown here is derived from an EMBL/GenBank/DDBJ whole genome shotgun (WGS) entry which is preliminary data.</text>
</comment>
<dbReference type="InterPro" id="IPR001845">
    <property type="entry name" value="HTH_ArsR_DNA-bd_dom"/>
</dbReference>
<feature type="region of interest" description="Disordered" evidence="4">
    <location>
        <begin position="102"/>
        <end position="122"/>
    </location>
</feature>
<keyword evidence="2" id="KW-0238">DNA-binding</keyword>
<keyword evidence="7" id="KW-1185">Reference proteome</keyword>
<dbReference type="SUPFAM" id="SSF46785">
    <property type="entry name" value="Winged helix' DNA-binding domain"/>
    <property type="match status" value="1"/>
</dbReference>
<protein>
    <submittedName>
        <fullName evidence="6">Transcriptional repressor SdpR</fullName>
    </submittedName>
</protein>
<dbReference type="Pfam" id="PF01022">
    <property type="entry name" value="HTH_5"/>
    <property type="match status" value="1"/>
</dbReference>
<dbReference type="CDD" id="cd00090">
    <property type="entry name" value="HTH_ARSR"/>
    <property type="match status" value="1"/>
</dbReference>
<dbReference type="PRINTS" id="PR00778">
    <property type="entry name" value="HTHARSR"/>
</dbReference>
<feature type="domain" description="HTH arsR-type" evidence="5">
    <location>
        <begin position="1"/>
        <end position="86"/>
    </location>
</feature>
<evidence type="ECO:0000313" key="7">
    <source>
        <dbReference type="Proteomes" id="UP000419743"/>
    </source>
</evidence>
<name>A0A7M4DHQ1_9MICO</name>
<dbReference type="PROSITE" id="PS50987">
    <property type="entry name" value="HTH_ARSR_2"/>
    <property type="match status" value="1"/>
</dbReference>
<keyword evidence="3" id="KW-0804">Transcription</keyword>
<dbReference type="Gene3D" id="1.10.10.10">
    <property type="entry name" value="Winged helix-like DNA-binding domain superfamily/Winged helix DNA-binding domain"/>
    <property type="match status" value="1"/>
</dbReference>
<dbReference type="InterPro" id="IPR036388">
    <property type="entry name" value="WH-like_DNA-bd_sf"/>
</dbReference>
<dbReference type="NCBIfam" id="NF033788">
    <property type="entry name" value="HTH_metalloreg"/>
    <property type="match status" value="1"/>
</dbReference>
<dbReference type="InterPro" id="IPR011991">
    <property type="entry name" value="ArsR-like_HTH"/>
</dbReference>
<evidence type="ECO:0000256" key="1">
    <source>
        <dbReference type="ARBA" id="ARBA00023015"/>
    </source>
</evidence>
<evidence type="ECO:0000256" key="4">
    <source>
        <dbReference type="SAM" id="MobiDB-lite"/>
    </source>
</evidence>
<evidence type="ECO:0000313" key="6">
    <source>
        <dbReference type="EMBL" id="VZO36444.1"/>
    </source>
</evidence>
<dbReference type="EMBL" id="CACRYJ010000022">
    <property type="protein sequence ID" value="VZO36444.1"/>
    <property type="molecule type" value="Genomic_DNA"/>
</dbReference>
<dbReference type="PANTHER" id="PTHR33154:SF33">
    <property type="entry name" value="TRANSCRIPTIONAL REPRESSOR SDPR"/>
    <property type="match status" value="1"/>
</dbReference>
<dbReference type="InterPro" id="IPR036390">
    <property type="entry name" value="WH_DNA-bd_sf"/>
</dbReference>
<dbReference type="GO" id="GO:0003700">
    <property type="term" value="F:DNA-binding transcription factor activity"/>
    <property type="evidence" value="ECO:0007669"/>
    <property type="project" value="InterPro"/>
</dbReference>
<dbReference type="SMART" id="SM00418">
    <property type="entry name" value="HTH_ARSR"/>
    <property type="match status" value="1"/>
</dbReference>
<dbReference type="RefSeq" id="WP_156740467.1">
    <property type="nucleotide sequence ID" value="NZ_CACRYJ010000022.1"/>
</dbReference>
<dbReference type="Proteomes" id="UP000419743">
    <property type="component" value="Unassembled WGS sequence"/>
</dbReference>
<reference evidence="6 7" key="1">
    <citation type="submission" date="2019-11" db="EMBL/GenBank/DDBJ databases">
        <authorList>
            <person name="Criscuolo A."/>
        </authorList>
    </citation>
    <scope>NUCLEOTIDE SEQUENCE [LARGE SCALE GENOMIC DNA]</scope>
    <source>
        <strain evidence="6">CIP111667</strain>
    </source>
</reference>
<evidence type="ECO:0000256" key="3">
    <source>
        <dbReference type="ARBA" id="ARBA00023163"/>
    </source>
</evidence>
<evidence type="ECO:0000259" key="5">
    <source>
        <dbReference type="PROSITE" id="PS50987"/>
    </source>
</evidence>
<gene>
    <name evidence="6" type="primary">sdpR_1</name>
    <name evidence="6" type="ORF">HALOF300_01650</name>
</gene>
<accession>A0A7M4DHQ1</accession>
<keyword evidence="1" id="KW-0805">Transcription regulation</keyword>
<sequence>MDVFAALADPVRRDLVSRLARGSARVVDLAGEHAISRPAISRHLRVLGEAGLVTADDIGRERHYRLERSRLRPVADYLATLAPAPRFDESALDGLELEVRRTVRDHATPHSDRNRTTTEESA</sequence>
<organism evidence="6 7">
    <name type="scientific">Occultella aeris</name>
    <dbReference type="NCBI Taxonomy" id="2761496"/>
    <lineage>
        <taxon>Bacteria</taxon>
        <taxon>Bacillati</taxon>
        <taxon>Actinomycetota</taxon>
        <taxon>Actinomycetes</taxon>
        <taxon>Micrococcales</taxon>
        <taxon>Ruaniaceae</taxon>
        <taxon>Occultella</taxon>
    </lineage>
</organism>
<evidence type="ECO:0000256" key="2">
    <source>
        <dbReference type="ARBA" id="ARBA00023125"/>
    </source>
</evidence>
<proteinExistence type="predicted"/>
<dbReference type="GO" id="GO:0003677">
    <property type="term" value="F:DNA binding"/>
    <property type="evidence" value="ECO:0007669"/>
    <property type="project" value="UniProtKB-KW"/>
</dbReference>